<keyword evidence="1" id="KW-0694">RNA-binding</keyword>
<dbReference type="InterPro" id="IPR012677">
    <property type="entry name" value="Nucleotide-bd_a/b_plait_sf"/>
</dbReference>
<dbReference type="EMBL" id="SDMP01000016">
    <property type="protein sequence ID" value="RYR06152.1"/>
    <property type="molecule type" value="Genomic_DNA"/>
</dbReference>
<name>A0A444YW56_ARAHY</name>
<feature type="compositionally biased region" description="Polar residues" evidence="2">
    <location>
        <begin position="1062"/>
        <end position="1071"/>
    </location>
</feature>
<protein>
    <recommendedName>
        <fullName evidence="3">RRM domain-containing protein</fullName>
    </recommendedName>
</protein>
<feature type="domain" description="RRM" evidence="3">
    <location>
        <begin position="687"/>
        <end position="781"/>
    </location>
</feature>
<dbReference type="CDD" id="cd00590">
    <property type="entry name" value="RRM_SF"/>
    <property type="match status" value="1"/>
</dbReference>
<dbReference type="GO" id="GO:0003723">
    <property type="term" value="F:RNA binding"/>
    <property type="evidence" value="ECO:0007669"/>
    <property type="project" value="UniProtKB-UniRule"/>
</dbReference>
<feature type="compositionally biased region" description="Polar residues" evidence="2">
    <location>
        <begin position="590"/>
        <end position="603"/>
    </location>
</feature>
<dbReference type="CDD" id="cd21546">
    <property type="entry name" value="SPOC_FPA-like"/>
    <property type="match status" value="1"/>
</dbReference>
<organism evidence="4 5">
    <name type="scientific">Arachis hypogaea</name>
    <name type="common">Peanut</name>
    <dbReference type="NCBI Taxonomy" id="3818"/>
    <lineage>
        <taxon>Eukaryota</taxon>
        <taxon>Viridiplantae</taxon>
        <taxon>Streptophyta</taxon>
        <taxon>Embryophyta</taxon>
        <taxon>Tracheophyta</taxon>
        <taxon>Spermatophyta</taxon>
        <taxon>Magnoliopsida</taxon>
        <taxon>eudicotyledons</taxon>
        <taxon>Gunneridae</taxon>
        <taxon>Pentapetalae</taxon>
        <taxon>rosids</taxon>
        <taxon>fabids</taxon>
        <taxon>Fabales</taxon>
        <taxon>Fabaceae</taxon>
        <taxon>Papilionoideae</taxon>
        <taxon>50 kb inversion clade</taxon>
        <taxon>dalbergioids sensu lato</taxon>
        <taxon>Dalbergieae</taxon>
        <taxon>Pterocarpus clade</taxon>
        <taxon>Arachis</taxon>
    </lineage>
</organism>
<sequence length="1423" mass="156078">MGRWTVEVREMLHPITNSVKQKIMSYNPNVQAGKWVGWSTDRSFSGTNHSPMASAEQPLKKRKHYDTLPESPPPPPPSEEVPPPPSPPQSPQTLPRPPTPPPPPLSQDEVVTKRRNKDEVRTVFECYRRIKLFLSKKESAFIHDIEQSFFALINASRVLIMDPIPKPPKKRRPYVIHLESPPPLSVTPEATLSQHSSLTLPPSVIPLFPSEENLANCRNQGEIRDMFECYKQMKLCLLNKEGSFMADLEQSYLALISAAKGCLSGQRIAADVIPRYAFHCPTALEAAAKVVINMYNWSSTLISRGEDADGVAFETARACIFGLADICCAASSVAPKSAVIRGICSAVFQNVLSFFISLLEGKDALQVFDKSFLKMQDSPDEFSKLKQKVLDEDEPSLTKLSKLHAVCLFWIFFSCPKDMLAACLELLGSATKEGASEQGQCFLSLVTRNVLVDEAVCLLDNVNGGSKPGTGSTDSAIRENEVDEEIMTDVIRVADVDSSIPKSCLLTLVLDKDPSLQKWMSRKSKKLLDLPTTASMEITAVLLGILGKFVPQTDLEDYQPDSDEDRSDSLIYTNRNYAVPRISEERDSIGETSGRVSLGTNPVSKVGSHFDNGASRPMGIEMGEGGSMSHARCSTPRDSATHQITSSSMKTPFGSRSNSFEAASTKSQTVWCLDGDPAAMDIVSASTRLWVGFIPPDVPESHIRFQSERYGQIERFVFFPMKGFAFVEYRRIIDAIKARHYLPGNFPCRVRFIDTGFGTRGAMNGVAIGSSSHIYVGNISSQWAKDEILHESRKVIHKGPPALIDLSCECALLMEFETPEEATSVMLRLRQFRRERSNYNLHFGPGTVNAGIGHLYMDGSRSASAPSHPDLKVSIPTNMSHGISGSPHARTLSAGSPHARTLPVSPADSSRTRMSHLSSLLASLCTKYNINQNIGLHDHYMTGTGNSYAPSMRDEDTAPSSTLWITIPWSSSQFLTDDELMTICNLAIGGSGSILRLTQANMQMPCGWFVECSNTDGAVSVLKNLRSCPGLFFQVEFSKSGNQTAGPSSAKPEGNSMELVSPRTNSQNHSSGIHRAPPPQSNWHFPGSSNMPEVGARKTDGYDNVSLDTHQGANIQHMYSGTQGPSIPPPQQIQSAPFIRPVYAPPNGPWDPRGINNPLPANHFTPGVMPNNHLPFIPASVTPLAHIQGTPMHPYGQLMPPPVMAPPLASLPHPQLEIPPPPPPPPPPARLPSPPPLPQTQPPMVPPPPGSPPPPPPPLPAQEAVSMEYSGQSLQYQWQGALCKSGVNYCTIYACRADSNVCKYTNATPEPSEWPTKLDMTKRTDIRHVKSTFAATPPNRREVCRLIPSSPSEHKRFQDFITYLKQRDCAGVIKIPAAKSMWARLLFILPYSPETCTLLSIAPHPSDCLIALVLPKEMNFEWA</sequence>
<feature type="region of interest" description="Disordered" evidence="2">
    <location>
        <begin position="884"/>
        <end position="911"/>
    </location>
</feature>
<feature type="compositionally biased region" description="Pro residues" evidence="2">
    <location>
        <begin position="1217"/>
        <end position="1260"/>
    </location>
</feature>
<feature type="compositionally biased region" description="Pro residues" evidence="2">
    <location>
        <begin position="70"/>
        <end position="105"/>
    </location>
</feature>
<feature type="region of interest" description="Disordered" evidence="2">
    <location>
        <begin position="587"/>
        <end position="659"/>
    </location>
</feature>
<gene>
    <name evidence="4" type="ORF">Ahy_B06g085941</name>
</gene>
<feature type="region of interest" description="Disordered" evidence="2">
    <location>
        <begin position="1040"/>
        <end position="1102"/>
    </location>
</feature>
<keyword evidence="5" id="KW-1185">Reference proteome</keyword>
<dbReference type="Pfam" id="PF07744">
    <property type="entry name" value="SPOC"/>
    <property type="match status" value="1"/>
</dbReference>
<feature type="region of interest" description="Disordered" evidence="2">
    <location>
        <begin position="1206"/>
        <end position="1263"/>
    </location>
</feature>
<feature type="compositionally biased region" description="Low complexity" evidence="2">
    <location>
        <begin position="1206"/>
        <end position="1216"/>
    </location>
</feature>
<dbReference type="SMART" id="SM00360">
    <property type="entry name" value="RRM"/>
    <property type="match status" value="1"/>
</dbReference>
<dbReference type="Pfam" id="PF00076">
    <property type="entry name" value="RRM_1"/>
    <property type="match status" value="1"/>
</dbReference>
<dbReference type="InterPro" id="IPR035979">
    <property type="entry name" value="RBD_domain_sf"/>
</dbReference>
<evidence type="ECO:0000313" key="5">
    <source>
        <dbReference type="Proteomes" id="UP000289738"/>
    </source>
</evidence>
<evidence type="ECO:0000259" key="3">
    <source>
        <dbReference type="PROSITE" id="PS50102"/>
    </source>
</evidence>
<dbReference type="Gene3D" id="3.30.70.330">
    <property type="match status" value="1"/>
</dbReference>
<feature type="compositionally biased region" description="Polar residues" evidence="2">
    <location>
        <begin position="1081"/>
        <end position="1091"/>
    </location>
</feature>
<feature type="compositionally biased region" description="Polar residues" evidence="2">
    <location>
        <begin position="636"/>
        <end position="659"/>
    </location>
</feature>
<reference evidence="4 5" key="1">
    <citation type="submission" date="2019-01" db="EMBL/GenBank/DDBJ databases">
        <title>Sequencing of cultivated peanut Arachis hypogaea provides insights into genome evolution and oil improvement.</title>
        <authorList>
            <person name="Chen X."/>
        </authorList>
    </citation>
    <scope>NUCLEOTIDE SEQUENCE [LARGE SCALE GENOMIC DNA]</scope>
    <source>
        <strain evidence="5">cv. Fuhuasheng</strain>
        <tissue evidence="4">Leaves</tissue>
    </source>
</reference>
<feature type="region of interest" description="Disordered" evidence="2">
    <location>
        <begin position="46"/>
        <end position="116"/>
    </location>
</feature>
<evidence type="ECO:0000256" key="1">
    <source>
        <dbReference type="PROSITE-ProRule" id="PRU00176"/>
    </source>
</evidence>
<evidence type="ECO:0000256" key="2">
    <source>
        <dbReference type="SAM" id="MobiDB-lite"/>
    </source>
</evidence>
<dbReference type="InterPro" id="IPR052586">
    <property type="entry name" value="ASCC2"/>
</dbReference>
<accession>A0A444YW56</accession>
<comment type="caution">
    <text evidence="4">The sequence shown here is derived from an EMBL/GenBank/DDBJ whole genome shotgun (WGS) entry which is preliminary data.</text>
</comment>
<dbReference type="InterPro" id="IPR000504">
    <property type="entry name" value="RRM_dom"/>
</dbReference>
<dbReference type="PROSITE" id="PS50102">
    <property type="entry name" value="RRM"/>
    <property type="match status" value="1"/>
</dbReference>
<dbReference type="PANTHER" id="PTHR21494">
    <property type="entry name" value="ACTIVATING SIGNAL COINTEGRATOR 1 COMPLEX SUBUNIT 2 ASC-1 COMPLEX SUBUNIT P100"/>
    <property type="match status" value="1"/>
</dbReference>
<dbReference type="InterPro" id="IPR012921">
    <property type="entry name" value="SPOC_C"/>
</dbReference>
<dbReference type="PANTHER" id="PTHR21494:SF2">
    <property type="entry name" value="NUCLEIC ACID BINDING PROTEIN"/>
    <property type="match status" value="1"/>
</dbReference>
<dbReference type="GO" id="GO:0043130">
    <property type="term" value="F:ubiquitin binding"/>
    <property type="evidence" value="ECO:0007669"/>
    <property type="project" value="TreeGrafter"/>
</dbReference>
<dbReference type="SUPFAM" id="SSF54928">
    <property type="entry name" value="RNA-binding domain, RBD"/>
    <property type="match status" value="1"/>
</dbReference>
<dbReference type="STRING" id="3818.A0A444YW56"/>
<dbReference type="Proteomes" id="UP000289738">
    <property type="component" value="Chromosome B06"/>
</dbReference>
<evidence type="ECO:0000313" key="4">
    <source>
        <dbReference type="EMBL" id="RYR06152.1"/>
    </source>
</evidence>
<proteinExistence type="predicted"/>